<dbReference type="EMBL" id="PEGB01000005">
    <property type="protein sequence ID" value="RLU09126.1"/>
    <property type="molecule type" value="Genomic_DNA"/>
</dbReference>
<evidence type="ECO:0000313" key="5">
    <source>
        <dbReference type="Proteomes" id="UP000282672"/>
    </source>
</evidence>
<gene>
    <name evidence="3" type="ORF">CS076_07615</name>
    <name evidence="2" type="ORF">CS078_13315</name>
</gene>
<keyword evidence="4" id="KW-1185">Reference proteome</keyword>
<dbReference type="AlphaFoldDB" id="A0A3L8CLI6"/>
<dbReference type="EMBL" id="PEGA01000006">
    <property type="protein sequence ID" value="RLU11959.1"/>
    <property type="molecule type" value="Genomic_DNA"/>
</dbReference>
<proteinExistence type="predicted"/>
<keyword evidence="1" id="KW-0175">Coiled coil</keyword>
<evidence type="ECO:0000313" key="2">
    <source>
        <dbReference type="EMBL" id="RLU09126.1"/>
    </source>
</evidence>
<organism evidence="2 4">
    <name type="scientific">Pseudomonas prosekii</name>
    <dbReference type="NCBI Taxonomy" id="1148509"/>
    <lineage>
        <taxon>Bacteria</taxon>
        <taxon>Pseudomonadati</taxon>
        <taxon>Pseudomonadota</taxon>
        <taxon>Gammaproteobacteria</taxon>
        <taxon>Pseudomonadales</taxon>
        <taxon>Pseudomonadaceae</taxon>
        <taxon>Pseudomonas</taxon>
    </lineage>
</organism>
<evidence type="ECO:0000313" key="3">
    <source>
        <dbReference type="EMBL" id="RLU11959.1"/>
    </source>
</evidence>
<dbReference type="RefSeq" id="WP_121731749.1">
    <property type="nucleotide sequence ID" value="NZ_PEGA01000006.1"/>
</dbReference>
<feature type="coiled-coil region" evidence="1">
    <location>
        <begin position="137"/>
        <end position="171"/>
    </location>
</feature>
<sequence>MEENSPKHVSTKIFYRPIEVAVRWCGLDEFESKILREASSSVYQPEKHVVPACIQEKLDILWDAILHGELIYGYYGITTPSGACIEPSLVTIRHVDLKSWFVKFYPLEKPNFLFTTLERKSSHNNDIDLVNALIAENNALKTLYKNAKDHSKKLELEVQALRRDNTKLTNLVHQHKKPSARNERAYLQLIGTLVNLFLAKTPSGKPYSPFTSQASIISALMAHNRNKAGFSQRTLEEKFAEARRSIDDSG</sequence>
<name>A0A3L8CLI6_9PSED</name>
<evidence type="ECO:0000313" key="4">
    <source>
        <dbReference type="Proteomes" id="UP000282140"/>
    </source>
</evidence>
<comment type="caution">
    <text evidence="2">The sequence shown here is derived from an EMBL/GenBank/DDBJ whole genome shotgun (WGS) entry which is preliminary data.</text>
</comment>
<accession>A0A3L8CLI6</accession>
<dbReference type="Proteomes" id="UP000282140">
    <property type="component" value="Unassembled WGS sequence"/>
</dbReference>
<dbReference type="Proteomes" id="UP000282672">
    <property type="component" value="Unassembled WGS sequence"/>
</dbReference>
<reference evidence="4 5" key="1">
    <citation type="journal article" date="2018" name="Front. Microbiol.">
        <title>Discovery of Phloeophagus Beetles as a Source of Pseudomonas Strains That Produce Potentially New Bioactive Substances and Description of Pseudomonas bohemica sp. nov.</title>
        <authorList>
            <person name="Saati-Santamaria Z."/>
            <person name="Lopez-Mondejar R."/>
            <person name="Jimenez-Gomez A."/>
            <person name="Diez-Mendez A."/>
            <person name="Vetrovsky T."/>
            <person name="Igual J.M."/>
            <person name="Velazquez E."/>
            <person name="Kolarik M."/>
            <person name="Rivas R."/>
            <person name="Garcia-Fraile P."/>
        </authorList>
    </citation>
    <scope>NUCLEOTIDE SEQUENCE [LARGE SCALE GENOMIC DNA]</scope>
    <source>
        <strain evidence="3 5">A2-NA12</strain>
        <strain evidence="2 4">A2-NA13</strain>
    </source>
</reference>
<evidence type="ECO:0000256" key="1">
    <source>
        <dbReference type="SAM" id="Coils"/>
    </source>
</evidence>
<protein>
    <submittedName>
        <fullName evidence="2">Uncharacterized protein</fullName>
    </submittedName>
</protein>